<protein>
    <recommendedName>
        <fullName evidence="13">NADH-quinone oxidoreductase</fullName>
        <ecNumber evidence="13">7.1.1.-</ecNumber>
    </recommendedName>
</protein>
<dbReference type="PROSITE" id="PS51839">
    <property type="entry name" value="4FE4S_HC3"/>
    <property type="match status" value="1"/>
</dbReference>
<dbReference type="InterPro" id="IPR006963">
    <property type="entry name" value="Mopterin_OxRdtase_4Fe-4S_dom"/>
</dbReference>
<dbReference type="InterPro" id="IPR001041">
    <property type="entry name" value="2Fe-2S_ferredoxin-type"/>
</dbReference>
<dbReference type="EMBL" id="WOFH01000021">
    <property type="protein sequence ID" value="MUN42471.1"/>
    <property type="molecule type" value="Genomic_DNA"/>
</dbReference>
<keyword evidence="6 13" id="KW-0479">Metal-binding</keyword>
<keyword evidence="8 13" id="KW-0408">Iron</keyword>
<dbReference type="PANTHER" id="PTHR43105:SF12">
    <property type="entry name" value="NADH-QUINONE OXIDOREDUCTASE SUBUNIT G"/>
    <property type="match status" value="1"/>
</dbReference>
<dbReference type="InterPro" id="IPR036010">
    <property type="entry name" value="2Fe-2S_ferredoxin-like_sf"/>
</dbReference>
<feature type="region of interest" description="Disordered" evidence="14">
    <location>
        <begin position="824"/>
        <end position="844"/>
    </location>
</feature>
<keyword evidence="5 13" id="KW-0874">Quinone</keyword>
<dbReference type="SUPFAM" id="SSF54862">
    <property type="entry name" value="4Fe-4S ferredoxins"/>
    <property type="match status" value="1"/>
</dbReference>
<accession>A0A7K1LDF8</accession>
<dbReference type="GO" id="GO:0046872">
    <property type="term" value="F:metal ion binding"/>
    <property type="evidence" value="ECO:0007669"/>
    <property type="project" value="UniProtKB-UniRule"/>
</dbReference>
<dbReference type="InterPro" id="IPR010228">
    <property type="entry name" value="NADH_UbQ_OxRdtase_Gsu"/>
</dbReference>
<dbReference type="InterPro" id="IPR009010">
    <property type="entry name" value="Asp_de-COase-like_dom_sf"/>
</dbReference>
<dbReference type="SUPFAM" id="SSF54292">
    <property type="entry name" value="2Fe-2S ferredoxin-like"/>
    <property type="match status" value="1"/>
</dbReference>
<evidence type="ECO:0000256" key="11">
    <source>
        <dbReference type="ARBA" id="ARBA00047712"/>
    </source>
</evidence>
<dbReference type="InterPro" id="IPR050123">
    <property type="entry name" value="Prok_molybdopt-oxidoreductase"/>
</dbReference>
<dbReference type="Pfam" id="PF13510">
    <property type="entry name" value="Fer2_4"/>
    <property type="match status" value="1"/>
</dbReference>
<dbReference type="GO" id="GO:0008137">
    <property type="term" value="F:NADH dehydrogenase (ubiquinone) activity"/>
    <property type="evidence" value="ECO:0007669"/>
    <property type="project" value="UniProtKB-UniRule"/>
</dbReference>
<dbReference type="InterPro" id="IPR054351">
    <property type="entry name" value="NADH_UbQ_OxRdtase_ferredoxin"/>
</dbReference>
<keyword evidence="18" id="KW-0560">Oxidoreductase</keyword>
<dbReference type="FunFam" id="3.30.70.20:FF:000016">
    <property type="entry name" value="NADH-quinone oxidoreductase"/>
    <property type="match status" value="1"/>
</dbReference>
<dbReference type="GO" id="GO:0048038">
    <property type="term" value="F:quinone binding"/>
    <property type="evidence" value="ECO:0007669"/>
    <property type="project" value="UniProtKB-UniRule"/>
</dbReference>
<evidence type="ECO:0000256" key="10">
    <source>
        <dbReference type="ARBA" id="ARBA00023027"/>
    </source>
</evidence>
<comment type="similarity">
    <text evidence="2 13">Belongs to the complex I 75 kDa subunit family.</text>
</comment>
<dbReference type="Pfam" id="PF00384">
    <property type="entry name" value="Molybdopterin"/>
    <property type="match status" value="1"/>
</dbReference>
<dbReference type="Gene3D" id="3.30.70.20">
    <property type="match status" value="1"/>
</dbReference>
<comment type="catalytic activity">
    <reaction evidence="11 13">
        <text>a quinone + NADH + 5 H(+)(in) = a quinol + NAD(+) + 4 H(+)(out)</text>
        <dbReference type="Rhea" id="RHEA:57888"/>
        <dbReference type="ChEBI" id="CHEBI:15378"/>
        <dbReference type="ChEBI" id="CHEBI:24646"/>
        <dbReference type="ChEBI" id="CHEBI:57540"/>
        <dbReference type="ChEBI" id="CHEBI:57945"/>
        <dbReference type="ChEBI" id="CHEBI:132124"/>
    </reaction>
</comment>
<dbReference type="InterPro" id="IPR006656">
    <property type="entry name" value="Mopterin_OxRdtase"/>
</dbReference>
<proteinExistence type="inferred from homology"/>
<dbReference type="RefSeq" id="WP_312874998.1">
    <property type="nucleotide sequence ID" value="NZ_WOFH01000021.1"/>
</dbReference>
<dbReference type="PROSITE" id="PS00641">
    <property type="entry name" value="COMPLEX1_75K_1"/>
    <property type="match status" value="1"/>
</dbReference>
<organism evidence="18 19">
    <name type="scientific">Actinomadura litoris</name>
    <dbReference type="NCBI Taxonomy" id="2678616"/>
    <lineage>
        <taxon>Bacteria</taxon>
        <taxon>Bacillati</taxon>
        <taxon>Actinomycetota</taxon>
        <taxon>Actinomycetes</taxon>
        <taxon>Streptosporangiales</taxon>
        <taxon>Thermomonosporaceae</taxon>
        <taxon>Actinomadura</taxon>
    </lineage>
</organism>
<dbReference type="AlphaFoldDB" id="A0A7K1LDF8"/>
<keyword evidence="10 13" id="KW-0520">NAD</keyword>
<evidence type="ECO:0000259" key="15">
    <source>
        <dbReference type="PROSITE" id="PS51085"/>
    </source>
</evidence>
<comment type="function">
    <text evidence="13">NDH-1 shuttles electrons from NADH, via FMN and iron-sulfur (Fe-S) centers, to quinones in the respiratory chain. Couples the redox reaction to proton translocation (for every two electrons transferred, four hydrogen ions are translocated across the cytoplasmic membrane), and thus conserves the redox energy in a proton gradient.</text>
</comment>
<dbReference type="InterPro" id="IPR000283">
    <property type="entry name" value="NADH_UbQ_OxRdtase_75kDa_su_CS"/>
</dbReference>
<dbReference type="Gene3D" id="3.40.50.740">
    <property type="match status" value="2"/>
</dbReference>
<evidence type="ECO:0000256" key="9">
    <source>
        <dbReference type="ARBA" id="ARBA00023014"/>
    </source>
</evidence>
<reference evidence="18 19" key="1">
    <citation type="submission" date="2019-11" db="EMBL/GenBank/DDBJ databases">
        <authorList>
            <person name="Cao P."/>
        </authorList>
    </citation>
    <scope>NUCLEOTIDE SEQUENCE [LARGE SCALE GENOMIC DNA]</scope>
    <source>
        <strain evidence="18 19">NEAU-AAG5</strain>
    </source>
</reference>
<dbReference type="NCBIfam" id="NF005895">
    <property type="entry name" value="PRK07860.1"/>
    <property type="match status" value="1"/>
</dbReference>
<evidence type="ECO:0000256" key="1">
    <source>
        <dbReference type="ARBA" id="ARBA00001966"/>
    </source>
</evidence>
<evidence type="ECO:0000256" key="3">
    <source>
        <dbReference type="ARBA" id="ARBA00022485"/>
    </source>
</evidence>
<dbReference type="SMART" id="SM00929">
    <property type="entry name" value="NADH-G_4Fe-4S_3"/>
    <property type="match status" value="1"/>
</dbReference>
<sequence length="844" mass="88506">MTVTSDSAAVEQVEMISCTIDGFEIEVPKGTLIIRAAELLGIQIPRFCDHPLLDPVGACRQCLVEIPDAGNGRGMPKPQASCTTTVMPGMVVKTQLTSPVADKAQHGVMELLLINHPLDCPICDKGGECPLQNQAMSNGRGETRFVEAKRTFPKPLALSSQVLLDRERCIQCARCTRFSDQIAGDAFIDLFERGAKEQVGTADGKPFQSYFSGNTVQICPVGALTGAAYRFRSRPFDLVSQPSTCEHCASGCALRTDHRRGKITRRLAGDDPQVNEEWNCDKGRWAFTYATRPDRLTHPLVRNEAGELEVASWPEALSVAARGLAAARGSAGVLTGGRVTLEDAYAYAKFARIALGTNDVDFRARPMSDEESRFLGSSVAGRPIEVTYADLEKAPAVLLAGFEPEEESPIVFLRLRKAFRKKALKVFSAAPFATRGLRKVGGTLLPTQPGAEAETLGSLIGEGGHAGVRALLEAPGAVILVGERLAGSPGALSAVVRLAQVTGARLAWVPRRAGERGAVEAGALPGLLPIGRPVADPRARAEVARAWGVAELPAEPGLGTDAIIAAAAQGRRGALLVGGVDPEDLPDPLAVLAALEATPFVVSLEQRPSAVTDRADVVLPVAAVAEKSGTFVDWEGRGRQFDVVLRSAGRMSDLRVLNTLADEMDVHLGLPGPDAARRELSALGAHRGERPDAPNVPQAIAPHPERGEALLATWRLLLDRGRLQDGEPFLAGTAKPAAARLSPATAAEIGADGAVRVSGPRGEVTLPLEITGDLPDRVVWLPTNSAGCALYRDLGAVAGGVVRVAGASGGTLTGAAPRGGAIAARDVPGGVADGPADEPAGGSR</sequence>
<evidence type="ECO:0000256" key="5">
    <source>
        <dbReference type="ARBA" id="ARBA00022719"/>
    </source>
</evidence>
<evidence type="ECO:0000256" key="6">
    <source>
        <dbReference type="ARBA" id="ARBA00022723"/>
    </source>
</evidence>
<evidence type="ECO:0000259" key="16">
    <source>
        <dbReference type="PROSITE" id="PS51669"/>
    </source>
</evidence>
<evidence type="ECO:0000259" key="17">
    <source>
        <dbReference type="PROSITE" id="PS51839"/>
    </source>
</evidence>
<feature type="domain" description="4Fe-4S His(Cys)3-ligated-type" evidence="17">
    <location>
        <begin position="100"/>
        <end position="139"/>
    </location>
</feature>
<dbReference type="Gene3D" id="3.40.228.10">
    <property type="entry name" value="Dimethylsulfoxide Reductase, domain 2"/>
    <property type="match status" value="1"/>
</dbReference>
<dbReference type="EC" id="7.1.1.-" evidence="13"/>
<dbReference type="Pfam" id="PF10588">
    <property type="entry name" value="NADH-G_4Fe-4S_3"/>
    <property type="match status" value="1"/>
</dbReference>
<gene>
    <name evidence="18" type="ORF">GNZ18_38660</name>
</gene>
<dbReference type="Gene3D" id="2.20.25.90">
    <property type="entry name" value="ADC-like domains"/>
    <property type="match status" value="1"/>
</dbReference>
<keyword evidence="4 13" id="KW-0001">2Fe-2S</keyword>
<comment type="cofactor">
    <cofactor evidence="13">
        <name>[2Fe-2S] cluster</name>
        <dbReference type="ChEBI" id="CHEBI:190135"/>
    </cofactor>
    <text evidence="13">Binds 1 [2Fe-2S] cluster per subunit.</text>
</comment>
<dbReference type="FunFam" id="2.20.25.90:FF:000002">
    <property type="entry name" value="NADH-quinone oxidoreductase"/>
    <property type="match status" value="1"/>
</dbReference>
<dbReference type="CDD" id="cd00207">
    <property type="entry name" value="fer2"/>
    <property type="match status" value="1"/>
</dbReference>
<dbReference type="FunFam" id="3.10.20.740:FF:000001">
    <property type="entry name" value="NADH-quinone oxidoreductase subunit G"/>
    <property type="match status" value="1"/>
</dbReference>
<dbReference type="GO" id="GO:0042773">
    <property type="term" value="P:ATP synthesis coupled electron transport"/>
    <property type="evidence" value="ECO:0007669"/>
    <property type="project" value="InterPro"/>
</dbReference>
<dbReference type="PROSITE" id="PS00642">
    <property type="entry name" value="COMPLEX1_75K_2"/>
    <property type="match status" value="1"/>
</dbReference>
<dbReference type="Pfam" id="PF04879">
    <property type="entry name" value="Molybdop_Fe4S4"/>
    <property type="match status" value="1"/>
</dbReference>
<keyword evidence="7 13" id="KW-1278">Translocase</keyword>
<evidence type="ECO:0000256" key="13">
    <source>
        <dbReference type="RuleBase" id="RU003525"/>
    </source>
</evidence>
<evidence type="ECO:0000256" key="7">
    <source>
        <dbReference type="ARBA" id="ARBA00022967"/>
    </source>
</evidence>
<dbReference type="SMART" id="SM00926">
    <property type="entry name" value="Molybdop_Fe4S4"/>
    <property type="match status" value="1"/>
</dbReference>
<dbReference type="GO" id="GO:0003954">
    <property type="term" value="F:NADH dehydrogenase activity"/>
    <property type="evidence" value="ECO:0007669"/>
    <property type="project" value="TreeGrafter"/>
</dbReference>
<keyword evidence="19" id="KW-1185">Reference proteome</keyword>
<evidence type="ECO:0000256" key="12">
    <source>
        <dbReference type="ARBA" id="ARBA00058530"/>
    </source>
</evidence>
<dbReference type="SUPFAM" id="SSF53706">
    <property type="entry name" value="Formate dehydrogenase/DMSO reductase, domains 1-3"/>
    <property type="match status" value="1"/>
</dbReference>
<evidence type="ECO:0000256" key="14">
    <source>
        <dbReference type="SAM" id="MobiDB-lite"/>
    </source>
</evidence>
<dbReference type="GO" id="GO:0051537">
    <property type="term" value="F:2 iron, 2 sulfur cluster binding"/>
    <property type="evidence" value="ECO:0007669"/>
    <property type="project" value="UniProtKB-UniRule"/>
</dbReference>
<dbReference type="CDD" id="cd02788">
    <property type="entry name" value="MopB_CT_NDH-1_NuoG2-N7"/>
    <property type="match status" value="1"/>
</dbReference>
<dbReference type="GO" id="GO:0016020">
    <property type="term" value="C:membrane"/>
    <property type="evidence" value="ECO:0007669"/>
    <property type="project" value="InterPro"/>
</dbReference>
<comment type="caution">
    <text evidence="18">The sequence shown here is derived from an EMBL/GenBank/DDBJ whole genome shotgun (WGS) entry which is preliminary data.</text>
</comment>
<evidence type="ECO:0000256" key="8">
    <source>
        <dbReference type="ARBA" id="ARBA00023004"/>
    </source>
</evidence>
<evidence type="ECO:0000256" key="4">
    <source>
        <dbReference type="ARBA" id="ARBA00022714"/>
    </source>
</evidence>
<evidence type="ECO:0000256" key="2">
    <source>
        <dbReference type="ARBA" id="ARBA00005404"/>
    </source>
</evidence>
<feature type="domain" description="4Fe-4S Mo/W bis-MGD-type" evidence="16">
    <location>
        <begin position="238"/>
        <end position="294"/>
    </location>
</feature>
<evidence type="ECO:0000313" key="19">
    <source>
        <dbReference type="Proteomes" id="UP000432015"/>
    </source>
</evidence>
<dbReference type="Proteomes" id="UP000432015">
    <property type="component" value="Unassembled WGS sequence"/>
</dbReference>
<feature type="domain" description="2Fe-2S ferredoxin-type" evidence="15">
    <location>
        <begin position="14"/>
        <end position="98"/>
    </location>
</feature>
<dbReference type="Pfam" id="PF22117">
    <property type="entry name" value="Fer4_Nqo3"/>
    <property type="match status" value="1"/>
</dbReference>
<evidence type="ECO:0000313" key="18">
    <source>
        <dbReference type="EMBL" id="MUN42471.1"/>
    </source>
</evidence>
<keyword evidence="3 13" id="KW-0004">4Fe-4S</keyword>
<dbReference type="PANTHER" id="PTHR43105">
    <property type="entry name" value="RESPIRATORY NITRATE REDUCTASE"/>
    <property type="match status" value="1"/>
</dbReference>
<comment type="function">
    <text evidence="12">NDH-1 shuttles electrons from NADH, via FMN and iron-sulfur (Fe-S) centers, to quinones in the respiratory chain. The immediate electron acceptor for the enzyme in this species is believed to be menaquinone. Couples the redox reaction to proton translocation (for every two electrons transferred, four hydrogen ions are translocated across the cytoplasmic membrane), and thus conserves the redox energy in a proton gradient.</text>
</comment>
<dbReference type="PROSITE" id="PS00643">
    <property type="entry name" value="COMPLEX1_75K_3"/>
    <property type="match status" value="1"/>
</dbReference>
<comment type="cofactor">
    <cofactor evidence="1 13">
        <name>[4Fe-4S] cluster</name>
        <dbReference type="ChEBI" id="CHEBI:49883"/>
    </cofactor>
</comment>
<dbReference type="InterPro" id="IPR019574">
    <property type="entry name" value="NADH_UbQ_OxRdtase_Gsu_4Fe4S-bd"/>
</dbReference>
<dbReference type="NCBIfam" id="TIGR01973">
    <property type="entry name" value="NuoG"/>
    <property type="match status" value="1"/>
</dbReference>
<name>A0A7K1LDF8_9ACTN</name>
<keyword evidence="9 13" id="KW-0411">Iron-sulfur</keyword>
<dbReference type="PROSITE" id="PS51669">
    <property type="entry name" value="4FE4S_MOW_BIS_MGD"/>
    <property type="match status" value="1"/>
</dbReference>
<dbReference type="SUPFAM" id="SSF50692">
    <property type="entry name" value="ADC-like"/>
    <property type="match status" value="1"/>
</dbReference>
<dbReference type="PROSITE" id="PS51085">
    <property type="entry name" value="2FE2S_FER_2"/>
    <property type="match status" value="1"/>
</dbReference>
<dbReference type="Gene3D" id="3.10.20.740">
    <property type="match status" value="1"/>
</dbReference>
<dbReference type="GO" id="GO:0051539">
    <property type="term" value="F:4 iron, 4 sulfur cluster binding"/>
    <property type="evidence" value="ECO:0007669"/>
    <property type="project" value="UniProtKB-KW"/>
</dbReference>